<dbReference type="InterPro" id="IPR007214">
    <property type="entry name" value="YbaK/aa-tRNA-synth-assoc-dom"/>
</dbReference>
<feature type="domain" description="YbaK/aminoacyl-tRNA synthetase-associated" evidence="1">
    <location>
        <begin position="45"/>
        <end position="161"/>
    </location>
</feature>
<dbReference type="EMBL" id="SSWX01000012">
    <property type="protein sequence ID" value="THJ32975.1"/>
    <property type="molecule type" value="Genomic_DNA"/>
</dbReference>
<keyword evidence="3" id="KW-1185">Reference proteome</keyword>
<reference evidence="2 3" key="1">
    <citation type="submission" date="2019-04" db="EMBL/GenBank/DDBJ databases">
        <title>Lampropedia sp YIM MLB12 draf genome.</title>
        <authorList>
            <person name="Wang Y.-X."/>
        </authorList>
    </citation>
    <scope>NUCLEOTIDE SEQUENCE [LARGE SCALE GENOMIC DNA]</scope>
    <source>
        <strain evidence="2 3">YIM MLB12</strain>
    </source>
</reference>
<dbReference type="GO" id="GO:0002161">
    <property type="term" value="F:aminoacyl-tRNA deacylase activity"/>
    <property type="evidence" value="ECO:0007669"/>
    <property type="project" value="InterPro"/>
</dbReference>
<dbReference type="Pfam" id="PF04073">
    <property type="entry name" value="tRNA_edit"/>
    <property type="match status" value="1"/>
</dbReference>
<dbReference type="Proteomes" id="UP000306236">
    <property type="component" value="Unassembled WGS sequence"/>
</dbReference>
<protein>
    <submittedName>
        <fullName evidence="2">YbaK/EbsC family protein</fullName>
    </submittedName>
</protein>
<comment type="caution">
    <text evidence="2">The sequence shown here is derived from an EMBL/GenBank/DDBJ whole genome shotgun (WGS) entry which is preliminary data.</text>
</comment>
<evidence type="ECO:0000313" key="2">
    <source>
        <dbReference type="EMBL" id="THJ32975.1"/>
    </source>
</evidence>
<dbReference type="RefSeq" id="WP_136406577.1">
    <property type="nucleotide sequence ID" value="NZ_JARXRQ010000012.1"/>
</dbReference>
<organism evidence="2 3">
    <name type="scientific">Lampropedia aestuarii</name>
    <dbReference type="NCBI Taxonomy" id="2562762"/>
    <lineage>
        <taxon>Bacteria</taxon>
        <taxon>Pseudomonadati</taxon>
        <taxon>Pseudomonadota</taxon>
        <taxon>Betaproteobacteria</taxon>
        <taxon>Burkholderiales</taxon>
        <taxon>Comamonadaceae</taxon>
        <taxon>Lampropedia</taxon>
    </lineage>
</organism>
<proteinExistence type="predicted"/>
<evidence type="ECO:0000313" key="3">
    <source>
        <dbReference type="Proteomes" id="UP000306236"/>
    </source>
</evidence>
<dbReference type="InterPro" id="IPR036754">
    <property type="entry name" value="YbaK/aa-tRNA-synt-asso_dom_sf"/>
</dbReference>
<dbReference type="PANTHER" id="PTHR30411">
    <property type="entry name" value="CYTOPLASMIC PROTEIN"/>
    <property type="match status" value="1"/>
</dbReference>
<dbReference type="AlphaFoldDB" id="A0A4S5BPU2"/>
<name>A0A4S5BPU2_9BURK</name>
<dbReference type="CDD" id="cd04333">
    <property type="entry name" value="ProX_deacylase"/>
    <property type="match status" value="1"/>
</dbReference>
<sequence length="174" mass="18124">MTQASDRALTSTAQNTELFPPAVQRVAQALQILEPAPVPFMLEIQARTAQEAADALGVQLGQIAKSVVFQRVADAAPVLVITAGDRRVDEAKVTALLGTIGKANAQFVKSRTGFVIGGVAPVGHLEPPMALLDASLQRFASIWAAGGDARALVELTPESLEAATGAPWADVICD</sequence>
<evidence type="ECO:0000259" key="1">
    <source>
        <dbReference type="Pfam" id="PF04073"/>
    </source>
</evidence>
<dbReference type="Gene3D" id="3.90.960.10">
    <property type="entry name" value="YbaK/aminoacyl-tRNA synthetase-associated domain"/>
    <property type="match status" value="1"/>
</dbReference>
<dbReference type="OrthoDB" id="8536235at2"/>
<gene>
    <name evidence="2" type="ORF">E8K88_10265</name>
</gene>
<dbReference type="PANTHER" id="PTHR30411:SF1">
    <property type="entry name" value="CYTOPLASMIC PROTEIN"/>
    <property type="match status" value="1"/>
</dbReference>
<accession>A0A4S5BPU2</accession>
<dbReference type="SUPFAM" id="SSF55826">
    <property type="entry name" value="YbaK/ProRS associated domain"/>
    <property type="match status" value="1"/>
</dbReference>